<dbReference type="AlphaFoldDB" id="A0A1H0L8T6"/>
<dbReference type="RefSeq" id="WP_092219843.1">
    <property type="nucleotide sequence ID" value="NZ_FNJI01000004.1"/>
</dbReference>
<gene>
    <name evidence="2" type="ORF">SAMN05660330_00706</name>
</gene>
<dbReference type="EMBL" id="FNJI01000004">
    <property type="protein sequence ID" value="SDO64627.1"/>
    <property type="molecule type" value="Genomic_DNA"/>
</dbReference>
<sequence length="170" mass="18550">MTLFTLSQILVGIAICTDIVSFQFKKKAHIVCCLLISCILIAVHFACLGHWTAALLGMLAAGRFAISLFTTSKLCMALFISAAVVASLLTFEGMLSILSCSGAVFGTIASFSREDKQLRRLMMVATTFWLIHNFLAGSPAAVIMECIFLGSNLVGYFRYYIRTPNRAFGL</sequence>
<accession>A0A1H0L8T6</accession>
<dbReference type="InterPro" id="IPR026267">
    <property type="entry name" value="YgjV"/>
</dbReference>
<reference evidence="2 3" key="1">
    <citation type="submission" date="2016-10" db="EMBL/GenBank/DDBJ databases">
        <authorList>
            <person name="de Groot N.N."/>
        </authorList>
    </citation>
    <scope>NUCLEOTIDE SEQUENCE [LARGE SCALE GENOMIC DNA]</scope>
    <source>
        <strain evidence="2 3">DSM 12130</strain>
    </source>
</reference>
<evidence type="ECO:0000313" key="2">
    <source>
        <dbReference type="EMBL" id="SDO64627.1"/>
    </source>
</evidence>
<protein>
    <submittedName>
        <fullName evidence="2">Inner membrane protein</fullName>
    </submittedName>
</protein>
<dbReference type="STRING" id="91360.SAMN05660330_00706"/>
<name>A0A1H0L8T6_9BACT</name>
<dbReference type="Pfam" id="PF10688">
    <property type="entry name" value="Imp-YgjV"/>
    <property type="match status" value="1"/>
</dbReference>
<keyword evidence="1" id="KW-0812">Transmembrane</keyword>
<keyword evidence="1" id="KW-0472">Membrane</keyword>
<evidence type="ECO:0000256" key="1">
    <source>
        <dbReference type="SAM" id="Phobius"/>
    </source>
</evidence>
<feature type="transmembrane region" description="Helical" evidence="1">
    <location>
        <begin position="6"/>
        <end position="24"/>
    </location>
</feature>
<dbReference type="Proteomes" id="UP000199073">
    <property type="component" value="Unassembled WGS sequence"/>
</dbReference>
<organism evidence="2 3">
    <name type="scientific">Desulforhopalus singaporensis</name>
    <dbReference type="NCBI Taxonomy" id="91360"/>
    <lineage>
        <taxon>Bacteria</taxon>
        <taxon>Pseudomonadati</taxon>
        <taxon>Thermodesulfobacteriota</taxon>
        <taxon>Desulfobulbia</taxon>
        <taxon>Desulfobulbales</taxon>
        <taxon>Desulfocapsaceae</taxon>
        <taxon>Desulforhopalus</taxon>
    </lineage>
</organism>
<keyword evidence="1" id="KW-1133">Transmembrane helix</keyword>
<proteinExistence type="predicted"/>
<dbReference type="PIRSF" id="PIRSF011443">
    <property type="entry name" value="YgjV"/>
    <property type="match status" value="1"/>
</dbReference>
<keyword evidence="3" id="KW-1185">Reference proteome</keyword>
<dbReference type="InterPro" id="IPR019629">
    <property type="entry name" value="Uncharacterised_HI1736/YgjV"/>
</dbReference>
<feature type="transmembrane region" description="Helical" evidence="1">
    <location>
        <begin position="141"/>
        <end position="161"/>
    </location>
</feature>
<evidence type="ECO:0000313" key="3">
    <source>
        <dbReference type="Proteomes" id="UP000199073"/>
    </source>
</evidence>
<feature type="transmembrane region" description="Helical" evidence="1">
    <location>
        <begin position="76"/>
        <end position="106"/>
    </location>
</feature>
<dbReference type="OrthoDB" id="7356190at2"/>
<feature type="transmembrane region" description="Helical" evidence="1">
    <location>
        <begin position="31"/>
        <end position="56"/>
    </location>
</feature>